<feature type="compositionally biased region" description="Polar residues" evidence="1">
    <location>
        <begin position="11"/>
        <end position="31"/>
    </location>
</feature>
<feature type="compositionally biased region" description="Basic residues" evidence="1">
    <location>
        <begin position="1"/>
        <end position="10"/>
    </location>
</feature>
<dbReference type="Proteomes" id="UP000747542">
    <property type="component" value="Unassembled WGS sequence"/>
</dbReference>
<evidence type="ECO:0000313" key="3">
    <source>
        <dbReference type="Proteomes" id="UP000747542"/>
    </source>
</evidence>
<evidence type="ECO:0000313" key="2">
    <source>
        <dbReference type="EMBL" id="KAG7161214.1"/>
    </source>
</evidence>
<evidence type="ECO:0000256" key="1">
    <source>
        <dbReference type="SAM" id="MobiDB-lite"/>
    </source>
</evidence>
<sequence length="98" mass="10444">MVVAGKRRHYTTVSNTKSPPQAVSTSVSQPRLSPLTAPPRPPLRGTWCGAGHNLHHNSATEGGPAEWRVNTGRAARATISRRPGSFNGPSLLLTSPRL</sequence>
<protein>
    <submittedName>
        <fullName evidence="2">Uncharacterized protein</fullName>
    </submittedName>
</protein>
<accession>A0A8J5JXF6</accession>
<gene>
    <name evidence="2" type="ORF">Hamer_G016268</name>
</gene>
<comment type="caution">
    <text evidence="2">The sequence shown here is derived from an EMBL/GenBank/DDBJ whole genome shotgun (WGS) entry which is preliminary data.</text>
</comment>
<dbReference type="AlphaFoldDB" id="A0A8J5JXF6"/>
<name>A0A8J5JXF6_HOMAM</name>
<proteinExistence type="predicted"/>
<organism evidence="2 3">
    <name type="scientific">Homarus americanus</name>
    <name type="common">American lobster</name>
    <dbReference type="NCBI Taxonomy" id="6706"/>
    <lineage>
        <taxon>Eukaryota</taxon>
        <taxon>Metazoa</taxon>
        <taxon>Ecdysozoa</taxon>
        <taxon>Arthropoda</taxon>
        <taxon>Crustacea</taxon>
        <taxon>Multicrustacea</taxon>
        <taxon>Malacostraca</taxon>
        <taxon>Eumalacostraca</taxon>
        <taxon>Eucarida</taxon>
        <taxon>Decapoda</taxon>
        <taxon>Pleocyemata</taxon>
        <taxon>Astacidea</taxon>
        <taxon>Nephropoidea</taxon>
        <taxon>Nephropidae</taxon>
        <taxon>Homarus</taxon>
    </lineage>
</organism>
<feature type="region of interest" description="Disordered" evidence="1">
    <location>
        <begin position="1"/>
        <end position="45"/>
    </location>
</feature>
<reference evidence="2" key="1">
    <citation type="journal article" date="2021" name="Sci. Adv.">
        <title>The American lobster genome reveals insights on longevity, neural, and immune adaptations.</title>
        <authorList>
            <person name="Polinski J.M."/>
            <person name="Zimin A.V."/>
            <person name="Clark K.F."/>
            <person name="Kohn A.B."/>
            <person name="Sadowski N."/>
            <person name="Timp W."/>
            <person name="Ptitsyn A."/>
            <person name="Khanna P."/>
            <person name="Romanova D.Y."/>
            <person name="Williams P."/>
            <person name="Greenwood S.J."/>
            <person name="Moroz L.L."/>
            <person name="Walt D.R."/>
            <person name="Bodnar A.G."/>
        </authorList>
    </citation>
    <scope>NUCLEOTIDE SEQUENCE</scope>
    <source>
        <strain evidence="2">GMGI-L3</strain>
    </source>
</reference>
<dbReference type="EMBL" id="JAHLQT010029607">
    <property type="protein sequence ID" value="KAG7161214.1"/>
    <property type="molecule type" value="Genomic_DNA"/>
</dbReference>
<keyword evidence="3" id="KW-1185">Reference proteome</keyword>